<keyword evidence="2" id="KW-1185">Reference proteome</keyword>
<dbReference type="EMBL" id="AKKL01000046">
    <property type="protein sequence ID" value="EKT55336.1"/>
    <property type="molecule type" value="Genomic_DNA"/>
</dbReference>
<evidence type="ECO:0000313" key="2">
    <source>
        <dbReference type="Proteomes" id="UP000009336"/>
    </source>
</evidence>
<dbReference type="OrthoDB" id="6466990at2"/>
<reference evidence="1 2" key="1">
    <citation type="journal article" date="2012" name="BMC Genomics">
        <title>Comparative genomics of bacteria in the genus Providencia isolated from wild Drosophila melanogaster.</title>
        <authorList>
            <person name="Galac M.R."/>
            <person name="Lazzaro B.P."/>
        </authorList>
    </citation>
    <scope>NUCLEOTIDE SEQUENCE [LARGE SCALE GENOMIC DNA]</scope>
    <source>
        <strain evidence="1 2">DSM 19968</strain>
    </source>
</reference>
<dbReference type="PATRIC" id="fig|1141662.3.peg.3273"/>
<comment type="caution">
    <text evidence="1">The sequence shown here is derived from an EMBL/GenBank/DDBJ whole genome shotgun (WGS) entry which is preliminary data.</text>
</comment>
<dbReference type="AlphaFoldDB" id="K8W654"/>
<accession>K8W654</accession>
<evidence type="ECO:0000313" key="1">
    <source>
        <dbReference type="EMBL" id="EKT55336.1"/>
    </source>
</evidence>
<sequence>MKKQKMIWLLPLIIGSIFSVSVWAKSLVANTPVKQSDYELSHQGLVKVNATVFNAPCNFRTDIKTRKTILTECGAGSVFGAMKVFDSAAKTPVSFQLYDVQRGYTHTRHAIYLRNGDNLINLPLFMESNRTYRLEVSYE</sequence>
<dbReference type="eggNOG" id="ENOG503407Q">
    <property type="taxonomic scope" value="Bacteria"/>
</dbReference>
<protein>
    <submittedName>
        <fullName evidence="1">Fimbrial protein</fullName>
    </submittedName>
</protein>
<organism evidence="1 2">
    <name type="scientific">Providencia burhodogranariea DSM 19968</name>
    <dbReference type="NCBI Taxonomy" id="1141662"/>
    <lineage>
        <taxon>Bacteria</taxon>
        <taxon>Pseudomonadati</taxon>
        <taxon>Pseudomonadota</taxon>
        <taxon>Gammaproteobacteria</taxon>
        <taxon>Enterobacterales</taxon>
        <taxon>Morganellaceae</taxon>
        <taxon>Providencia</taxon>
    </lineage>
</organism>
<dbReference type="Proteomes" id="UP000009336">
    <property type="component" value="Unassembled WGS sequence"/>
</dbReference>
<gene>
    <name evidence="1" type="ORF">OOA_16134</name>
</gene>
<name>K8W654_9GAMM</name>
<proteinExistence type="predicted"/>
<dbReference type="RefSeq" id="WP_008913209.1">
    <property type="nucleotide sequence ID" value="NZ_KB233225.1"/>
</dbReference>
<dbReference type="STRING" id="1141662.OOA_16134"/>
<dbReference type="HOGENOM" id="CLU_146704_0_0_6"/>